<name>A0ABM5KKC8_DIAVI</name>
<dbReference type="PANTHER" id="PTHR46601">
    <property type="entry name" value="ULP_PROTEASE DOMAIN-CONTAINING PROTEIN"/>
    <property type="match status" value="1"/>
</dbReference>
<evidence type="ECO:0000256" key="2">
    <source>
        <dbReference type="SAM" id="MobiDB-lite"/>
    </source>
</evidence>
<proteinExistence type="predicted"/>
<organism evidence="3 4">
    <name type="scientific">Diabrotica virgifera virgifera</name>
    <name type="common">western corn rootworm</name>
    <dbReference type="NCBI Taxonomy" id="50390"/>
    <lineage>
        <taxon>Eukaryota</taxon>
        <taxon>Metazoa</taxon>
        <taxon>Ecdysozoa</taxon>
        <taxon>Arthropoda</taxon>
        <taxon>Hexapoda</taxon>
        <taxon>Insecta</taxon>
        <taxon>Pterygota</taxon>
        <taxon>Neoptera</taxon>
        <taxon>Endopterygota</taxon>
        <taxon>Coleoptera</taxon>
        <taxon>Polyphaga</taxon>
        <taxon>Cucujiformia</taxon>
        <taxon>Chrysomeloidea</taxon>
        <taxon>Chrysomelidae</taxon>
        <taxon>Galerucinae</taxon>
        <taxon>Diabroticina</taxon>
        <taxon>Diabroticites</taxon>
        <taxon>Diabrotica</taxon>
    </lineage>
</organism>
<feature type="compositionally biased region" description="Basic and acidic residues" evidence="2">
    <location>
        <begin position="18"/>
        <end position="44"/>
    </location>
</feature>
<dbReference type="RefSeq" id="XP_050510588.1">
    <property type="nucleotide sequence ID" value="XM_050654631.1"/>
</dbReference>
<keyword evidence="4" id="KW-1185">Reference proteome</keyword>
<sequence>MLSKKKERERARRQKIKNNPEEYEKQRQKEKERYQKRKSEGKIKLVGDLSDRDKRKKRKTWIHHNRTYREKKRKLTDIENEALCNTPTPSVVDIFEDQIVENALPQTEINLRRKMSRLKMRAHRERLRQKQEIERLKNENRKLRSRALKEKIAAQYRSPNDKTNTEECPLPDLTPNTKINVTLEKAGVVVPNSIKKELVFGECLKQQLNANFKSIKGHRSKQVFAEVVGGGILKKYGVTCKLNMSQYLSTSLPSRKKKRTDVKIISVKRDVIQFFENDDNSRLCAGKKECITYKKVKKQKRYMNYSLKSLHQKYLKEKGCKISYTTFCRLRPFWVVVPRLGSRDTCLCITHENFRLIVSRLHFEKIINMKTPEEVISAVTCTPHNEECLSRQCKTCKEIQVPVNEFNANSQCQYQKWCTKKESRVSSKTGKTIIVQITLKEDITISHYNLVQEVFLLLPKYMLHVRNIYHQHRTLSTIKKSLNESELLLHIDFSENYSCKYSSEAQSVHFGASRQQITLHTGVAYSKDRVSSFCTISPSLRHDAKAIAAHLIPILERFSTPLINTIYFLSDSPSTQYRNRTMFNIIGYYLPTKFRNINKISWSYSEAGHGKGAPDGIGATLKRTADRLVAENTDIPCYEKFVNVVKKNVSNIHINTVSDLDIQTVDNEMTESFGTFKGTMLVHNVTWCRLKEELHFNTLTCLFCDIGKSCTHYDLGHIKLQIDPLEHQDIEEINEATNTEITESSIPDDKFLSVTYKPDPDIPEEDKDNQSYIKPNEWVAVLFNDFWYPGVVLSLKRKCLEIQFMDRKDGDFFWPKKRDIQFIPCTEILCKLSKPPVQRSARLFVVPESKIIDELV</sequence>
<evidence type="ECO:0000313" key="3">
    <source>
        <dbReference type="EnsemblMetazoa" id="XP_050510588.1"/>
    </source>
</evidence>
<accession>A0ABM5KKC8</accession>
<feature type="region of interest" description="Disordered" evidence="2">
    <location>
        <begin position="1"/>
        <end position="44"/>
    </location>
</feature>
<dbReference type="Proteomes" id="UP001652700">
    <property type="component" value="Unplaced"/>
</dbReference>
<evidence type="ECO:0000256" key="1">
    <source>
        <dbReference type="SAM" id="Coils"/>
    </source>
</evidence>
<protein>
    <submittedName>
        <fullName evidence="3">Uncharacterized protein</fullName>
    </submittedName>
</protein>
<dbReference type="PANTHER" id="PTHR46601:SF2">
    <property type="entry name" value="UBIQUITIN-LIKE PROTEASE FAMILY PROFILE DOMAIN-CONTAINING PROTEIN"/>
    <property type="match status" value="1"/>
</dbReference>
<dbReference type="EnsemblMetazoa" id="XM_050654631.1">
    <property type="protein sequence ID" value="XP_050510588.1"/>
    <property type="gene ID" value="LOC126887228"/>
</dbReference>
<evidence type="ECO:0000313" key="4">
    <source>
        <dbReference type="Proteomes" id="UP001652700"/>
    </source>
</evidence>
<keyword evidence="1" id="KW-0175">Coiled coil</keyword>
<feature type="coiled-coil region" evidence="1">
    <location>
        <begin position="119"/>
        <end position="153"/>
    </location>
</feature>
<dbReference type="GeneID" id="126887228"/>
<reference evidence="3" key="1">
    <citation type="submission" date="2025-05" db="UniProtKB">
        <authorList>
            <consortium name="EnsemblMetazoa"/>
        </authorList>
    </citation>
    <scope>IDENTIFICATION</scope>
</reference>
<feature type="compositionally biased region" description="Basic and acidic residues" evidence="2">
    <location>
        <begin position="1"/>
        <end position="10"/>
    </location>
</feature>